<reference evidence="2 3" key="1">
    <citation type="submission" date="2018-11" db="EMBL/GenBank/DDBJ databases">
        <title>Sequencing the genomes of 1000 actinobacteria strains.</title>
        <authorList>
            <person name="Klenk H.-P."/>
        </authorList>
    </citation>
    <scope>NUCLEOTIDE SEQUENCE [LARGE SCALE GENOMIC DNA]</scope>
    <source>
        <strain evidence="2 3">DSM 14418</strain>
    </source>
</reference>
<evidence type="ECO:0000313" key="2">
    <source>
        <dbReference type="EMBL" id="RPF25940.1"/>
    </source>
</evidence>
<dbReference type="OrthoDB" id="5149134at2"/>
<dbReference type="Proteomes" id="UP000280726">
    <property type="component" value="Unassembled WGS sequence"/>
</dbReference>
<dbReference type="RefSeq" id="WP_123914089.1">
    <property type="nucleotide sequence ID" value="NZ_RKRA01000001.1"/>
</dbReference>
<dbReference type="GO" id="GO:0004658">
    <property type="term" value="F:propionyl-CoA carboxylase activity"/>
    <property type="evidence" value="ECO:0007669"/>
    <property type="project" value="InterPro"/>
</dbReference>
<evidence type="ECO:0000256" key="1">
    <source>
        <dbReference type="SAM" id="MobiDB-lite"/>
    </source>
</evidence>
<comment type="caution">
    <text evidence="2">The sequence shown here is derived from an EMBL/GenBank/DDBJ whole genome shotgun (WGS) entry which is preliminary data.</text>
</comment>
<dbReference type="Pfam" id="PF13822">
    <property type="entry name" value="ACC_epsilon"/>
    <property type="match status" value="1"/>
</dbReference>
<name>A0A3N4Z4D4_9MICO</name>
<dbReference type="AlphaFoldDB" id="A0A3N4Z4D4"/>
<dbReference type="GO" id="GO:0003989">
    <property type="term" value="F:acetyl-CoA carboxylase activity"/>
    <property type="evidence" value="ECO:0007669"/>
    <property type="project" value="InterPro"/>
</dbReference>
<feature type="compositionally biased region" description="Basic and acidic residues" evidence="1">
    <location>
        <begin position="80"/>
        <end position="91"/>
    </location>
</feature>
<proteinExistence type="predicted"/>
<dbReference type="EMBL" id="RKRA01000001">
    <property type="protein sequence ID" value="RPF25940.1"/>
    <property type="molecule type" value="Genomic_DNA"/>
</dbReference>
<evidence type="ECO:0000313" key="3">
    <source>
        <dbReference type="Proteomes" id="UP000280726"/>
    </source>
</evidence>
<gene>
    <name evidence="2" type="ORF">EDD32_0354</name>
</gene>
<dbReference type="InterPro" id="IPR032716">
    <property type="entry name" value="ACC_epsilon"/>
</dbReference>
<feature type="region of interest" description="Disordered" evidence="1">
    <location>
        <begin position="80"/>
        <end position="110"/>
    </location>
</feature>
<organism evidence="2 3">
    <name type="scientific">Georgenia muralis</name>
    <dbReference type="NCBI Taxonomy" id="154117"/>
    <lineage>
        <taxon>Bacteria</taxon>
        <taxon>Bacillati</taxon>
        <taxon>Actinomycetota</taxon>
        <taxon>Actinomycetes</taxon>
        <taxon>Micrococcales</taxon>
        <taxon>Bogoriellaceae</taxon>
        <taxon>Georgenia</taxon>
    </lineage>
</organism>
<accession>A0A3N4Z4D4</accession>
<sequence>MTTTEISAATPEDFSGDDDTVAVALAGAGSAGDGGLPATAAVRVVHGAPDEVELAALVAGLVAARAAAVELGGLPDEGAEQVRTRWTDRTRPLGAGPVPGPGSWRWSLHP</sequence>
<keyword evidence="3" id="KW-1185">Reference proteome</keyword>
<protein>
    <submittedName>
        <fullName evidence="2">Acyl-CoA carboxylase epsilon subunit-like protein</fullName>
    </submittedName>
</protein>